<dbReference type="Proteomes" id="UP001060170">
    <property type="component" value="Chromosome 2"/>
</dbReference>
<protein>
    <submittedName>
        <fullName evidence="1">Uncharacterized protein</fullName>
    </submittedName>
</protein>
<reference evidence="1 2" key="3">
    <citation type="journal article" date="2022" name="Microbiol. Spectr.">
        <title>Folding features and dynamics of 3D genome architecture in plant fungal pathogens.</title>
        <authorList>
            <person name="Xia C."/>
        </authorList>
    </citation>
    <scope>NUCLEOTIDE SEQUENCE [LARGE SCALE GENOMIC DNA]</scope>
    <source>
        <strain evidence="1 2">93-210</strain>
    </source>
</reference>
<accession>A0ACC0ETQ4</accession>
<sequence length="491" mass="55689">MSIDGTSSHACTTSTYLITSALEALRQRYDEIDLDADCRESPLFPIPGKIYRRDNRRFSRREALSTDELDALKDRLIQMQTRFLPSLQQQLAGILKSLESTDLQKRTDPERIDALDIISGLGNTLEETSNFLNSIAFIVVNRLSDPEKRDHDYGGLKKYRCHHLITKINTLMRNHIWGLIYHLGRFVLCCSEDYSINSDDEPDPITQRNTLIARTALSCSAIDAISQWSMKSDFRILQDIWEADTDHLSVTLKRLGKRIEQENQWERECVANDEDQSESDSLDAADDKQDQDKSPETKQPPTESSNGGQQPDTSSSSGNGEEQFAASISSGPSEDSSIRPQLIELAKSTIPLIKLIRIFFSKLSHTQAPFTISTKLSSAEIDSIEDELGQLACDIENLLSTLFYMYDCDAFRDDLETVEKLRDGVRRRFDSSVDLLSFRLIPLNPRGDLPTSDSHHKTWLLTLREHVSLADEIFGSALYAFKREMKIQPLI</sequence>
<reference evidence="2" key="2">
    <citation type="journal article" date="2018" name="Mol. Plant Microbe Interact.">
        <title>Genome sequence resources for the wheat stripe rust pathogen (Puccinia striiformis f. sp. tritici) and the barley stripe rust pathogen (Puccinia striiformis f. sp. hordei).</title>
        <authorList>
            <person name="Xia C."/>
            <person name="Wang M."/>
            <person name="Yin C."/>
            <person name="Cornejo O.E."/>
            <person name="Hulbert S.H."/>
            <person name="Chen X."/>
        </authorList>
    </citation>
    <scope>NUCLEOTIDE SEQUENCE [LARGE SCALE GENOMIC DNA]</scope>
    <source>
        <strain evidence="2">93-210</strain>
    </source>
</reference>
<dbReference type="EMBL" id="CM045866">
    <property type="protein sequence ID" value="KAI7960862.1"/>
    <property type="molecule type" value="Genomic_DNA"/>
</dbReference>
<name>A0ACC0ETQ4_9BASI</name>
<reference evidence="2" key="1">
    <citation type="journal article" date="2018" name="BMC Genomics">
        <title>Genomic insights into host adaptation between the wheat stripe rust pathogen (Puccinia striiformis f. sp. tritici) and the barley stripe rust pathogen (Puccinia striiformis f. sp. hordei).</title>
        <authorList>
            <person name="Xia C."/>
            <person name="Wang M."/>
            <person name="Yin C."/>
            <person name="Cornejo O.E."/>
            <person name="Hulbert S.H."/>
            <person name="Chen X."/>
        </authorList>
    </citation>
    <scope>NUCLEOTIDE SEQUENCE [LARGE SCALE GENOMIC DNA]</scope>
    <source>
        <strain evidence="2">93-210</strain>
    </source>
</reference>
<evidence type="ECO:0000313" key="2">
    <source>
        <dbReference type="Proteomes" id="UP001060170"/>
    </source>
</evidence>
<proteinExistence type="predicted"/>
<gene>
    <name evidence="1" type="ORF">MJO28_001351</name>
</gene>
<comment type="caution">
    <text evidence="1">The sequence shown here is derived from an EMBL/GenBank/DDBJ whole genome shotgun (WGS) entry which is preliminary data.</text>
</comment>
<evidence type="ECO:0000313" key="1">
    <source>
        <dbReference type="EMBL" id="KAI7960862.1"/>
    </source>
</evidence>
<keyword evidence="2" id="KW-1185">Reference proteome</keyword>
<organism evidence="1 2">
    <name type="scientific">Puccinia striiformis f. sp. tritici</name>
    <dbReference type="NCBI Taxonomy" id="168172"/>
    <lineage>
        <taxon>Eukaryota</taxon>
        <taxon>Fungi</taxon>
        <taxon>Dikarya</taxon>
        <taxon>Basidiomycota</taxon>
        <taxon>Pucciniomycotina</taxon>
        <taxon>Pucciniomycetes</taxon>
        <taxon>Pucciniales</taxon>
        <taxon>Pucciniaceae</taxon>
        <taxon>Puccinia</taxon>
    </lineage>
</organism>